<name>A0A1X7HV39_HALWD</name>
<evidence type="ECO:0000313" key="3">
    <source>
        <dbReference type="Proteomes" id="UP000001975"/>
    </source>
</evidence>
<proteinExistence type="predicted"/>
<evidence type="ECO:0000313" key="2">
    <source>
        <dbReference type="EMBL" id="SMG03259.1"/>
    </source>
</evidence>
<evidence type="ECO:0000256" key="1">
    <source>
        <dbReference type="SAM" id="Phobius"/>
    </source>
</evidence>
<keyword evidence="3" id="KW-1185">Reference proteome</keyword>
<keyword evidence="1" id="KW-0812">Transmembrane</keyword>
<feature type="transmembrane region" description="Helical" evidence="1">
    <location>
        <begin position="29"/>
        <end position="52"/>
    </location>
</feature>
<keyword evidence="1" id="KW-0472">Membrane</keyword>
<dbReference type="EMBL" id="AM180088">
    <property type="protein sequence ID" value="SMG03259.1"/>
    <property type="molecule type" value="Genomic_DNA"/>
</dbReference>
<sequence length="65" mass="7457">MRRIEYFLSIIIFLLASIAYQLGDGNTPWLISVPVLILLFGTPLFICVSVLYELSNLEPRDELKK</sequence>
<reference evidence="2 3" key="1">
    <citation type="journal article" date="2006" name="BMC Genomics">
        <title>The genome of the square archaeon Haloquadratum walsbyi: life at the limits of water activity.</title>
        <authorList>
            <person name="Bolhuis H.H."/>
            <person name="Palm P.P."/>
            <person name="Wende A.W."/>
            <person name="Falb M.M."/>
            <person name="Rampp M.M."/>
            <person name="Rodriguez-Valera F.F."/>
            <person name="Pfeiffer F.F."/>
            <person name="Oesterhelt D.D."/>
        </authorList>
    </citation>
    <scope>NUCLEOTIDE SEQUENCE [LARGE SCALE GENOMIC DNA]</scope>
    <source>
        <strain evidence="3">DSM 16790 / HBSQ001</strain>
    </source>
</reference>
<dbReference type="STRING" id="362976.HQ_2274B"/>
<gene>
    <name evidence="2" type="ordered locus">HQ_2274B</name>
</gene>
<dbReference type="AlphaFoldDB" id="A0A1X7HV39"/>
<organism evidence="2 3">
    <name type="scientific">Haloquadratum walsbyi (strain DSM 16790 / HBSQ001)</name>
    <dbReference type="NCBI Taxonomy" id="362976"/>
    <lineage>
        <taxon>Archaea</taxon>
        <taxon>Methanobacteriati</taxon>
        <taxon>Methanobacteriota</taxon>
        <taxon>Stenosarchaea group</taxon>
        <taxon>Halobacteria</taxon>
        <taxon>Halobacteriales</taxon>
        <taxon>Haloferacaceae</taxon>
        <taxon>Haloquadratum</taxon>
    </lineage>
</organism>
<keyword evidence="1" id="KW-1133">Transmembrane helix</keyword>
<dbReference type="KEGG" id="hwa:HQ_2274B"/>
<protein>
    <submittedName>
        <fullName evidence="2">Uncharacterized protein</fullName>
    </submittedName>
</protein>
<dbReference type="Proteomes" id="UP000001975">
    <property type="component" value="Chromosome"/>
</dbReference>
<accession>A0A1X7HV39</accession>